<evidence type="ECO:0008006" key="3">
    <source>
        <dbReference type="Google" id="ProtNLM"/>
    </source>
</evidence>
<keyword evidence="2" id="KW-1185">Reference proteome</keyword>
<evidence type="ECO:0000313" key="2">
    <source>
        <dbReference type="Proteomes" id="UP000831785"/>
    </source>
</evidence>
<sequence>MTHADIVALLDALATEAGAKSFWHGKQAQADINYNTPFPQAHLFLMPSRIRGGRITTQVAMCFYGLDKHENGSADSMHIQNEMDLLTQKFYGLFAEAASVELVDDVMDRVPVLRKGASIGTGYLVNFTLSSLVEC</sequence>
<name>A0ABY4F8R4_9BACT</name>
<evidence type="ECO:0000313" key="1">
    <source>
        <dbReference type="EMBL" id="UOQ53065.1"/>
    </source>
</evidence>
<proteinExistence type="predicted"/>
<reference evidence="1 2" key="1">
    <citation type="submission" date="2022-04" db="EMBL/GenBank/DDBJ databases">
        <title>Hymenobacter sp. isolated from the air.</title>
        <authorList>
            <person name="Won M."/>
            <person name="Lee C.-M."/>
            <person name="Woen H.-Y."/>
            <person name="Kwon S.-W."/>
        </authorList>
    </citation>
    <scope>NUCLEOTIDE SEQUENCE [LARGE SCALE GENOMIC DNA]</scope>
    <source>
        <strain evidence="2">5116 S-27</strain>
    </source>
</reference>
<gene>
    <name evidence="1" type="ORF">MUN80_25425</name>
</gene>
<accession>A0ABY4F8R4</accession>
<dbReference type="Proteomes" id="UP000831785">
    <property type="component" value="Chromosome"/>
</dbReference>
<dbReference type="EMBL" id="CP095049">
    <property type="protein sequence ID" value="UOQ53065.1"/>
    <property type="molecule type" value="Genomic_DNA"/>
</dbReference>
<dbReference type="RefSeq" id="WP_244717786.1">
    <property type="nucleotide sequence ID" value="NZ_CP095049.1"/>
</dbReference>
<protein>
    <recommendedName>
        <fullName evidence="3">DUF3168 domain-containing protein</fullName>
    </recommendedName>
</protein>
<organism evidence="1 2">
    <name type="scientific">Hymenobacter cellulosivorans</name>
    <dbReference type="NCBI Taxonomy" id="2932249"/>
    <lineage>
        <taxon>Bacteria</taxon>
        <taxon>Pseudomonadati</taxon>
        <taxon>Bacteroidota</taxon>
        <taxon>Cytophagia</taxon>
        <taxon>Cytophagales</taxon>
        <taxon>Hymenobacteraceae</taxon>
        <taxon>Hymenobacter</taxon>
    </lineage>
</organism>